<dbReference type="EMBL" id="VLKI01000001">
    <property type="protein sequence ID" value="TWH90794.1"/>
    <property type="molecule type" value="Genomic_DNA"/>
</dbReference>
<protein>
    <recommendedName>
        <fullName evidence="3">Spore coat protein Z</fullName>
    </recommendedName>
</protein>
<gene>
    <name evidence="1" type="ORF">IQ19_00244</name>
</gene>
<dbReference type="AlphaFoldDB" id="A0A562K6D3"/>
<organism evidence="1 2">
    <name type="scientific">Cytobacillus oceanisediminis</name>
    <dbReference type="NCBI Taxonomy" id="665099"/>
    <lineage>
        <taxon>Bacteria</taxon>
        <taxon>Bacillati</taxon>
        <taxon>Bacillota</taxon>
        <taxon>Bacilli</taxon>
        <taxon>Bacillales</taxon>
        <taxon>Bacillaceae</taxon>
        <taxon>Cytobacillus</taxon>
    </lineage>
</organism>
<sequence>MLGSRRHDCNDVRPDREGNCEGCACSILRNAERGDMFLLLLKGTAEFLALGPGASPQPTEFKFVRFNRETCCATFTFTEQGPPRTLDFIVDCRCICALSPVSD</sequence>
<evidence type="ECO:0000313" key="1">
    <source>
        <dbReference type="EMBL" id="TWH90794.1"/>
    </source>
</evidence>
<name>A0A562K6D3_9BACI</name>
<accession>A0A562K6D3</accession>
<evidence type="ECO:0008006" key="3">
    <source>
        <dbReference type="Google" id="ProtNLM"/>
    </source>
</evidence>
<keyword evidence="2" id="KW-1185">Reference proteome</keyword>
<comment type="caution">
    <text evidence="1">The sequence shown here is derived from an EMBL/GenBank/DDBJ whole genome shotgun (WGS) entry which is preliminary data.</text>
</comment>
<dbReference type="RefSeq" id="WP_144539096.1">
    <property type="nucleotide sequence ID" value="NZ_CBCSDC010000019.1"/>
</dbReference>
<dbReference type="Proteomes" id="UP000318667">
    <property type="component" value="Unassembled WGS sequence"/>
</dbReference>
<reference evidence="1 2" key="1">
    <citation type="journal article" date="2015" name="Stand. Genomic Sci.">
        <title>Genomic Encyclopedia of Bacterial and Archaeal Type Strains, Phase III: the genomes of soil and plant-associated and newly described type strains.</title>
        <authorList>
            <person name="Whitman W.B."/>
            <person name="Woyke T."/>
            <person name="Klenk H.P."/>
            <person name="Zhou Y."/>
            <person name="Lilburn T.G."/>
            <person name="Beck B.J."/>
            <person name="De Vos P."/>
            <person name="Vandamme P."/>
            <person name="Eisen J.A."/>
            <person name="Garrity G."/>
            <person name="Hugenholtz P."/>
            <person name="Kyrpides N.C."/>
        </authorList>
    </citation>
    <scope>NUCLEOTIDE SEQUENCE [LARGE SCALE GENOMIC DNA]</scope>
    <source>
        <strain evidence="1 2">CGMCC 1.10115</strain>
    </source>
</reference>
<evidence type="ECO:0000313" key="2">
    <source>
        <dbReference type="Proteomes" id="UP000318667"/>
    </source>
</evidence>
<proteinExistence type="predicted"/>
<dbReference type="GeneID" id="65401541"/>
<dbReference type="OrthoDB" id="2735914at2"/>